<proteinExistence type="inferred from homology"/>
<sequence length="340" mass="37153">MGKFGSRVAALTLGVAALVVVHAAKADTPIKFSLDWKFEGHTAPYILAKKKGYFSDEGLDVTIDSGNGSVGAITRVASGAYDISFADINSLVEFNASHPDQAMKSIFMVYDRPPFSLFMLKKSGITKPEDLKGKTLGAPVFDASRKLFPAFAEATGLSMDDVKWESMDPPLREPMLVRGDVDGISGHYFTSVLNLESQGIKKEDMVVFKYADYGLDFYGNGILASRDMMENHGDELRGFLRAVVKGWRDAIANPAEAIAALKEVDPLIDTKLETERLNMVIEDNVVTDEVLAHGMGPISTDRMAKAIDQVSLAFGIQNPPKVADIFTSIYMPGEKDRKIK</sequence>
<evidence type="ECO:0000256" key="10">
    <source>
        <dbReference type="ARBA" id="ARBA00033171"/>
    </source>
</evidence>
<comment type="subunit">
    <text evidence="4">Homodimer.</text>
</comment>
<dbReference type="Pfam" id="PF09084">
    <property type="entry name" value="NMT1"/>
    <property type="match status" value="1"/>
</dbReference>
<dbReference type="OrthoDB" id="9815602at2"/>
<feature type="chain" id="PRO_5011009599" description="Thiamine pyrimidine synthase" evidence="12">
    <location>
        <begin position="27"/>
        <end position="340"/>
    </location>
</feature>
<evidence type="ECO:0000256" key="6">
    <source>
        <dbReference type="ARBA" id="ARBA00022723"/>
    </source>
</evidence>
<evidence type="ECO:0000256" key="8">
    <source>
        <dbReference type="ARBA" id="ARBA00022977"/>
    </source>
</evidence>
<evidence type="ECO:0000256" key="1">
    <source>
        <dbReference type="ARBA" id="ARBA00003469"/>
    </source>
</evidence>
<evidence type="ECO:0000256" key="11">
    <source>
        <dbReference type="ARBA" id="ARBA00048179"/>
    </source>
</evidence>
<reference evidence="14 15" key="1">
    <citation type="submission" date="2014-03" db="EMBL/GenBank/DDBJ databases">
        <title>The draft genome sequence of Thalassospira mesophila JCM 18969.</title>
        <authorList>
            <person name="Lai Q."/>
            <person name="Shao Z."/>
        </authorList>
    </citation>
    <scope>NUCLEOTIDE SEQUENCE [LARGE SCALE GENOMIC DNA]</scope>
    <source>
        <strain evidence="14 15">JCM 18969</strain>
    </source>
</reference>
<gene>
    <name evidence="14" type="ORF">TMES_17745</name>
</gene>
<keyword evidence="6" id="KW-0479">Metal-binding</keyword>
<dbReference type="RefSeq" id="WP_085585029.1">
    <property type="nucleotide sequence ID" value="NZ_JFKA01000010.1"/>
</dbReference>
<dbReference type="GO" id="GO:0046872">
    <property type="term" value="F:metal ion binding"/>
    <property type="evidence" value="ECO:0007669"/>
    <property type="project" value="UniProtKB-KW"/>
</dbReference>
<accession>A0A1Y2KXE2</accession>
<dbReference type="InterPro" id="IPR027939">
    <property type="entry name" value="NMT1/THI5"/>
</dbReference>
<evidence type="ECO:0000256" key="3">
    <source>
        <dbReference type="ARBA" id="ARBA00009406"/>
    </source>
</evidence>
<evidence type="ECO:0000256" key="2">
    <source>
        <dbReference type="ARBA" id="ARBA00004948"/>
    </source>
</evidence>
<comment type="caution">
    <text evidence="14">The sequence shown here is derived from an EMBL/GenBank/DDBJ whole genome shotgun (WGS) entry which is preliminary data.</text>
</comment>
<protein>
    <recommendedName>
        <fullName evidence="10">Thiamine pyrimidine synthase</fullName>
    </recommendedName>
</protein>
<evidence type="ECO:0000313" key="14">
    <source>
        <dbReference type="EMBL" id="OSQ36604.1"/>
    </source>
</evidence>
<dbReference type="GO" id="GO:0009228">
    <property type="term" value="P:thiamine biosynthetic process"/>
    <property type="evidence" value="ECO:0007669"/>
    <property type="project" value="UniProtKB-KW"/>
</dbReference>
<evidence type="ECO:0000259" key="13">
    <source>
        <dbReference type="Pfam" id="PF09084"/>
    </source>
</evidence>
<dbReference type="EMBL" id="JFKA01000010">
    <property type="protein sequence ID" value="OSQ36604.1"/>
    <property type="molecule type" value="Genomic_DNA"/>
</dbReference>
<organism evidence="14 15">
    <name type="scientific">Thalassospira mesophila</name>
    <dbReference type="NCBI Taxonomy" id="1293891"/>
    <lineage>
        <taxon>Bacteria</taxon>
        <taxon>Pseudomonadati</taxon>
        <taxon>Pseudomonadota</taxon>
        <taxon>Alphaproteobacteria</taxon>
        <taxon>Rhodospirillales</taxon>
        <taxon>Thalassospiraceae</taxon>
        <taxon>Thalassospira</taxon>
    </lineage>
</organism>
<dbReference type="Gene3D" id="3.40.190.10">
    <property type="entry name" value="Periplasmic binding protein-like II"/>
    <property type="match status" value="2"/>
</dbReference>
<comment type="function">
    <text evidence="1">Responsible for the formation of the pyrimidine heterocycle in the thiamine biosynthesis pathway. Catalyzes the formation of hydroxymethylpyrimidine phosphate (HMP-P) from histidine and pyridoxal phosphate (PLP). The protein uses PLP and the active site histidine to form HMP-P, generating an inactive enzyme. The enzyme can only undergo a single turnover, which suggests it is a suicide enzyme.</text>
</comment>
<dbReference type="Proteomes" id="UP000193391">
    <property type="component" value="Unassembled WGS sequence"/>
</dbReference>
<dbReference type="AlphaFoldDB" id="A0A1Y2KXE2"/>
<dbReference type="PANTHER" id="PTHR31528">
    <property type="entry name" value="4-AMINO-5-HYDROXYMETHYL-2-METHYLPYRIMIDINE PHOSPHATE SYNTHASE THI11-RELATED"/>
    <property type="match status" value="1"/>
</dbReference>
<keyword evidence="15" id="KW-1185">Reference proteome</keyword>
<keyword evidence="12" id="KW-0732">Signal</keyword>
<dbReference type="STRING" id="1293891.TMES_17745"/>
<evidence type="ECO:0000256" key="5">
    <source>
        <dbReference type="ARBA" id="ARBA00022679"/>
    </source>
</evidence>
<feature type="domain" description="SsuA/THI5-like" evidence="13">
    <location>
        <begin position="43"/>
        <end position="257"/>
    </location>
</feature>
<feature type="signal peptide" evidence="12">
    <location>
        <begin position="1"/>
        <end position="26"/>
    </location>
</feature>
<comment type="similarity">
    <text evidence="3">Belongs to the NMT1/THI5 family.</text>
</comment>
<comment type="pathway">
    <text evidence="2">Cofactor biosynthesis; thiamine diphosphate biosynthesis.</text>
</comment>
<keyword evidence="7" id="KW-0663">Pyridoxal phosphate</keyword>
<evidence type="ECO:0000256" key="4">
    <source>
        <dbReference type="ARBA" id="ARBA00011738"/>
    </source>
</evidence>
<dbReference type="PANTHER" id="PTHR31528:SF1">
    <property type="entry name" value="4-AMINO-5-HYDROXYMETHYL-2-METHYLPYRIMIDINE PHOSPHATE SYNTHASE THI11-RELATED"/>
    <property type="match status" value="1"/>
</dbReference>
<keyword evidence="9" id="KW-0408">Iron</keyword>
<name>A0A1Y2KXE2_9PROT</name>
<evidence type="ECO:0000256" key="12">
    <source>
        <dbReference type="SAM" id="SignalP"/>
    </source>
</evidence>
<dbReference type="GO" id="GO:0016740">
    <property type="term" value="F:transferase activity"/>
    <property type="evidence" value="ECO:0007669"/>
    <property type="project" value="UniProtKB-KW"/>
</dbReference>
<dbReference type="InterPro" id="IPR015168">
    <property type="entry name" value="SsuA/THI5"/>
</dbReference>
<keyword evidence="5" id="KW-0808">Transferase</keyword>
<keyword evidence="8" id="KW-0784">Thiamine biosynthesis</keyword>
<comment type="catalytic activity">
    <reaction evidence="11">
        <text>N(6)-(pyridoxal phosphate)-L-lysyl-[4-amino-5-hydroxymethyl-2-methylpyrimidine phosphate synthase] + L-histidyl-[4-amino-5-hydroxymethyl-2-methylpyrimidine phosphate synthase] + 2 Fe(3+) + 4 H2O = L-lysyl-[4-amino-5-hydroxymethyl-2-methylpyrimidine phosphate synthase] + (2S)-2-amino-5-hydroxy-4-oxopentanoyl-[4-amino-5-hydroxymethyl-2-methylpyrimidine phosphate synthase] + 4-amino-2-methyl-5-(phosphooxymethyl)pyrimidine + 3-oxopropanoate + 2 Fe(2+) + 2 H(+)</text>
        <dbReference type="Rhea" id="RHEA:65756"/>
        <dbReference type="Rhea" id="RHEA-COMP:16892"/>
        <dbReference type="Rhea" id="RHEA-COMP:16893"/>
        <dbReference type="Rhea" id="RHEA-COMP:16894"/>
        <dbReference type="Rhea" id="RHEA-COMP:16895"/>
        <dbReference type="ChEBI" id="CHEBI:15377"/>
        <dbReference type="ChEBI" id="CHEBI:15378"/>
        <dbReference type="ChEBI" id="CHEBI:29033"/>
        <dbReference type="ChEBI" id="CHEBI:29034"/>
        <dbReference type="ChEBI" id="CHEBI:29969"/>
        <dbReference type="ChEBI" id="CHEBI:29979"/>
        <dbReference type="ChEBI" id="CHEBI:33190"/>
        <dbReference type="ChEBI" id="CHEBI:58354"/>
        <dbReference type="ChEBI" id="CHEBI:143915"/>
        <dbReference type="ChEBI" id="CHEBI:157692"/>
    </reaction>
    <physiologicalReaction direction="left-to-right" evidence="11">
        <dbReference type="Rhea" id="RHEA:65757"/>
    </physiologicalReaction>
</comment>
<evidence type="ECO:0000256" key="9">
    <source>
        <dbReference type="ARBA" id="ARBA00023004"/>
    </source>
</evidence>
<dbReference type="SUPFAM" id="SSF53850">
    <property type="entry name" value="Periplasmic binding protein-like II"/>
    <property type="match status" value="1"/>
</dbReference>
<evidence type="ECO:0000313" key="15">
    <source>
        <dbReference type="Proteomes" id="UP000193391"/>
    </source>
</evidence>
<evidence type="ECO:0000256" key="7">
    <source>
        <dbReference type="ARBA" id="ARBA00022898"/>
    </source>
</evidence>